<dbReference type="PANTHER" id="PTHR12131:SF7">
    <property type="entry name" value="EXOSOME RNA HELICASE MTR4"/>
    <property type="match status" value="1"/>
</dbReference>
<gene>
    <name evidence="6" type="ORF">GBAR_LOCUS23587</name>
</gene>
<dbReference type="SUPFAM" id="SSF52540">
    <property type="entry name" value="P-loop containing nucleoside triphosphate hydrolases"/>
    <property type="match status" value="1"/>
</dbReference>
<dbReference type="InterPro" id="IPR012961">
    <property type="entry name" value="Ski2/MTR4_C"/>
</dbReference>
<dbReference type="FunFam" id="2.40.30.300:FF:000001">
    <property type="entry name" value="Mtr4 exosome RNA helicase"/>
    <property type="match status" value="1"/>
</dbReference>
<keyword evidence="3 6" id="KW-0347">Helicase</keyword>
<dbReference type="GO" id="GO:0004386">
    <property type="term" value="F:helicase activity"/>
    <property type="evidence" value="ECO:0007669"/>
    <property type="project" value="UniProtKB-KW"/>
</dbReference>
<keyword evidence="1" id="KW-0547">Nucleotide-binding</keyword>
<dbReference type="GO" id="GO:0005634">
    <property type="term" value="C:nucleus"/>
    <property type="evidence" value="ECO:0007669"/>
    <property type="project" value="TreeGrafter"/>
</dbReference>
<dbReference type="Gene3D" id="3.40.50.300">
    <property type="entry name" value="P-loop containing nucleotide triphosphate hydrolases"/>
    <property type="match status" value="1"/>
</dbReference>
<dbReference type="Pfam" id="PF08148">
    <property type="entry name" value="DSHCT"/>
    <property type="match status" value="1"/>
</dbReference>
<evidence type="ECO:0000256" key="2">
    <source>
        <dbReference type="ARBA" id="ARBA00022801"/>
    </source>
</evidence>
<dbReference type="PANTHER" id="PTHR12131">
    <property type="entry name" value="ATP-DEPENDENT RNA AND DNA HELICASE"/>
    <property type="match status" value="1"/>
</dbReference>
<evidence type="ECO:0000313" key="7">
    <source>
        <dbReference type="Proteomes" id="UP001174909"/>
    </source>
</evidence>
<evidence type="ECO:0000256" key="4">
    <source>
        <dbReference type="ARBA" id="ARBA00022840"/>
    </source>
</evidence>
<dbReference type="Gene3D" id="1.10.3380.30">
    <property type="match status" value="2"/>
</dbReference>
<dbReference type="Gene3D" id="2.40.30.300">
    <property type="match status" value="1"/>
</dbReference>
<dbReference type="Pfam" id="PF13234">
    <property type="entry name" value="MTR4_beta-barrel"/>
    <property type="match status" value="1"/>
</dbReference>
<dbReference type="Proteomes" id="UP001174909">
    <property type="component" value="Unassembled WGS sequence"/>
</dbReference>
<dbReference type="InterPro" id="IPR048392">
    <property type="entry name" value="MTR4-like_stalk"/>
</dbReference>
<dbReference type="EMBL" id="CASHTH010003271">
    <property type="protein sequence ID" value="CAI8042508.1"/>
    <property type="molecule type" value="Genomic_DNA"/>
</dbReference>
<accession>A0AA35T6S1</accession>
<proteinExistence type="predicted"/>
<dbReference type="GO" id="GO:0005524">
    <property type="term" value="F:ATP binding"/>
    <property type="evidence" value="ECO:0007669"/>
    <property type="project" value="UniProtKB-KW"/>
</dbReference>
<keyword evidence="4" id="KW-0067">ATP-binding</keyword>
<dbReference type="AlphaFoldDB" id="A0AA35T6S1"/>
<evidence type="ECO:0000313" key="6">
    <source>
        <dbReference type="EMBL" id="CAI8042508.1"/>
    </source>
</evidence>
<dbReference type="GO" id="GO:0000460">
    <property type="term" value="P:maturation of 5.8S rRNA"/>
    <property type="evidence" value="ECO:0007669"/>
    <property type="project" value="TreeGrafter"/>
</dbReference>
<organism evidence="6 7">
    <name type="scientific">Geodia barretti</name>
    <name type="common">Barrett's horny sponge</name>
    <dbReference type="NCBI Taxonomy" id="519541"/>
    <lineage>
        <taxon>Eukaryota</taxon>
        <taxon>Metazoa</taxon>
        <taxon>Porifera</taxon>
        <taxon>Demospongiae</taxon>
        <taxon>Heteroscleromorpha</taxon>
        <taxon>Tetractinellida</taxon>
        <taxon>Astrophorina</taxon>
        <taxon>Geodiidae</taxon>
        <taxon>Geodia</taxon>
    </lineage>
</organism>
<dbReference type="Pfam" id="PF21408">
    <property type="entry name" value="MTR4-like_stalk"/>
    <property type="match status" value="1"/>
</dbReference>
<comment type="caution">
    <text evidence="6">The sequence shown here is derived from an EMBL/GenBank/DDBJ whole genome shotgun (WGS) entry which is preliminary data.</text>
</comment>
<dbReference type="InterPro" id="IPR050699">
    <property type="entry name" value="RNA-DNA_Helicase"/>
</dbReference>
<reference evidence="6" key="1">
    <citation type="submission" date="2023-03" db="EMBL/GenBank/DDBJ databases">
        <authorList>
            <person name="Steffen K."/>
            <person name="Cardenas P."/>
        </authorList>
    </citation>
    <scope>NUCLEOTIDE SEQUENCE</scope>
</reference>
<keyword evidence="2" id="KW-0378">Hydrolase</keyword>
<dbReference type="InterPro" id="IPR025696">
    <property type="entry name" value="Beta-barrel_MTR4"/>
</dbReference>
<dbReference type="InterPro" id="IPR027417">
    <property type="entry name" value="P-loop_NTPase"/>
</dbReference>
<dbReference type="GO" id="GO:0016787">
    <property type="term" value="F:hydrolase activity"/>
    <property type="evidence" value="ECO:0007669"/>
    <property type="project" value="UniProtKB-KW"/>
</dbReference>
<feature type="domain" description="ATP-dependent RNA helicase Ski2/MTR4 C-terminal" evidence="5">
    <location>
        <begin position="341"/>
        <end position="506"/>
    </location>
</feature>
<evidence type="ECO:0000256" key="3">
    <source>
        <dbReference type="ARBA" id="ARBA00022806"/>
    </source>
</evidence>
<evidence type="ECO:0000256" key="1">
    <source>
        <dbReference type="ARBA" id="ARBA00022741"/>
    </source>
</evidence>
<sequence>MPARTVVFTSARKFDGKEFRWIRSGEYIQMSGRAGRRGIDDRGIVMFMVDEKMDSSVGRELLKGKPDPLNSAFRLTYNMALNLLRVEEINPEYMLERSFFLFQNNSSIPSLEKKVKELEGRRDRVVIENEDQITNYYRIRQQLHRLEGEMQTFVTKPKYCVPFLQPGRLVKVEHGDEEDFGWGAVVNFQKKANQKMQSEAVYAVEVLLCCSTDSCKRAPKEPPKPPPSGDRGEMQVVPVLLPHLTKLSSVRVYLPKDLRPLQNRKVVRTAIEEVQKRFPDGLPFLNPVKDMHISDDEFRKIVQKVEALEKRLLASPVHKNPQLETLYNLCQKKAEPLFLLPLHLHSGDELLLTELMFNGAFNDLTVEQCVALLSCFVFQERADAMPKLSDELAGPLKMMQDTARRIARISIEAKLDMEEEAYVESFRPHIMDVVHAWVSGAPFSQICKMTDIMEGSVIRCIRRLAELLRQMCQAAKAIGNTELENKFSQGIMKIRRDIVFAASLYL</sequence>
<dbReference type="SMART" id="SM01142">
    <property type="entry name" value="DSHCT"/>
    <property type="match status" value="1"/>
</dbReference>
<keyword evidence="7" id="KW-1185">Reference proteome</keyword>
<evidence type="ECO:0000259" key="5">
    <source>
        <dbReference type="SMART" id="SM01142"/>
    </source>
</evidence>
<dbReference type="CDD" id="cd13154">
    <property type="entry name" value="KOW_Mtr4"/>
    <property type="match status" value="1"/>
</dbReference>
<protein>
    <submittedName>
        <fullName evidence="6">Exosome RNA helicase MTR4</fullName>
    </submittedName>
</protein>
<name>A0AA35T6S1_GEOBA</name>